<organism evidence="1 2">
    <name type="scientific">[Candida] subhashii</name>
    <dbReference type="NCBI Taxonomy" id="561895"/>
    <lineage>
        <taxon>Eukaryota</taxon>
        <taxon>Fungi</taxon>
        <taxon>Dikarya</taxon>
        <taxon>Ascomycota</taxon>
        <taxon>Saccharomycotina</taxon>
        <taxon>Pichiomycetes</taxon>
        <taxon>Debaryomycetaceae</taxon>
        <taxon>Spathaspora</taxon>
    </lineage>
</organism>
<name>A0A8J5QPN9_9ASCO</name>
<sequence>MSQSTDGEFDIQFLAINQLAYTLSKLQPTNQDTHTRHHIQFTNLSLKCLSLMDKYQALHPFHTYLIDYLNSQHIPHNYDSQWITKLESNSQSIQSQAQKKCQQLVVEETEGLDPANCIDFFKITRQAVIVSLIQTQYQDAIQLLNNYATVVQFSTQPSTCEALTNNRYVEFLFLQYVVNVFHLIWFPLDDNKFSTSSSGVYLKDAGAAGDNKLLLSSNSFKPIDTIFKKVSIYYTKNETIFSRLEEDPHSNMDELHYYWIIRFLNLCMLFKQFKFMEFYQEFTSLFINYHHHHHLHTSSGLTPLKYLITDTSILKSNILTMFAIVSIFLKPFYTLSLIDICPDADLIIDLFNENEDSLEYKIYNQVLIPLSNRETEKVYFELNKNQSLIETLVAYLEYNLPVSVSRFSSFSFIEYMKSIIDFKNFMVIISSTKEIPITRVCSLLGYDSSDGEIVAQITNNLICCISALGLNKSGITYIASQGVFIHSEPDQELPTLELQDKIEELNHDLKGNAMASIMKNILVEKFFN</sequence>
<dbReference type="AlphaFoldDB" id="A0A8J5QPN9"/>
<dbReference type="EMBL" id="JAGSYN010000107">
    <property type="protein sequence ID" value="KAG7664118.1"/>
    <property type="molecule type" value="Genomic_DNA"/>
</dbReference>
<gene>
    <name evidence="1" type="ORF">J8A68_002372</name>
</gene>
<proteinExistence type="predicted"/>
<dbReference type="Proteomes" id="UP000694255">
    <property type="component" value="Unassembled WGS sequence"/>
</dbReference>
<protein>
    <submittedName>
        <fullName evidence="1">Uncharacterized protein</fullName>
    </submittedName>
</protein>
<comment type="caution">
    <text evidence="1">The sequence shown here is derived from an EMBL/GenBank/DDBJ whole genome shotgun (WGS) entry which is preliminary data.</text>
</comment>
<keyword evidence="2" id="KW-1185">Reference proteome</keyword>
<reference evidence="1 2" key="1">
    <citation type="journal article" date="2021" name="DNA Res.">
        <title>Genome analysis of Candida subhashii reveals its hybrid nature and dual mitochondrial genome conformations.</title>
        <authorList>
            <person name="Mixao V."/>
            <person name="Hegedusova E."/>
            <person name="Saus E."/>
            <person name="Pryszcz L.P."/>
            <person name="Cillingova A."/>
            <person name="Nosek J."/>
            <person name="Gabaldon T."/>
        </authorList>
    </citation>
    <scope>NUCLEOTIDE SEQUENCE [LARGE SCALE GENOMIC DNA]</scope>
    <source>
        <strain evidence="1 2">CBS 10753</strain>
    </source>
</reference>
<evidence type="ECO:0000313" key="2">
    <source>
        <dbReference type="Proteomes" id="UP000694255"/>
    </source>
</evidence>
<evidence type="ECO:0000313" key="1">
    <source>
        <dbReference type="EMBL" id="KAG7664118.1"/>
    </source>
</evidence>
<dbReference type="GeneID" id="73469173"/>
<dbReference type="RefSeq" id="XP_049264350.1">
    <property type="nucleotide sequence ID" value="XM_049406115.1"/>
</dbReference>
<accession>A0A8J5QPN9</accession>
<dbReference type="OrthoDB" id="4093016at2759"/>